<dbReference type="GO" id="GO:0005737">
    <property type="term" value="C:cytoplasm"/>
    <property type="evidence" value="ECO:0007669"/>
    <property type="project" value="TreeGrafter"/>
</dbReference>
<dbReference type="GO" id="GO:0006355">
    <property type="term" value="P:regulation of DNA-templated transcription"/>
    <property type="evidence" value="ECO:0007669"/>
    <property type="project" value="InterPro"/>
</dbReference>
<keyword evidence="5" id="KW-1185">Reference proteome</keyword>
<dbReference type="EMBL" id="SODP01000001">
    <property type="protein sequence ID" value="TDW76079.1"/>
    <property type="molecule type" value="Genomic_DNA"/>
</dbReference>
<dbReference type="OrthoDB" id="3795727at2"/>
<feature type="domain" description="HTH luxR-type" evidence="3">
    <location>
        <begin position="901"/>
        <end position="966"/>
    </location>
</feature>
<dbReference type="RefSeq" id="WP_134098725.1">
    <property type="nucleotide sequence ID" value="NZ_SODP01000001.1"/>
</dbReference>
<dbReference type="CDD" id="cd06170">
    <property type="entry name" value="LuxR_C_like"/>
    <property type="match status" value="1"/>
</dbReference>
<dbReference type="Gene3D" id="3.40.50.300">
    <property type="entry name" value="P-loop containing nucleotide triphosphate hydrolases"/>
    <property type="match status" value="1"/>
</dbReference>
<dbReference type="Gene3D" id="1.10.10.10">
    <property type="entry name" value="Winged helix-like DNA-binding domain superfamily/Winged helix DNA-binding domain"/>
    <property type="match status" value="1"/>
</dbReference>
<dbReference type="Gene3D" id="1.25.40.10">
    <property type="entry name" value="Tetratricopeptide repeat domain"/>
    <property type="match status" value="1"/>
</dbReference>
<dbReference type="Pfam" id="PF13191">
    <property type="entry name" value="AAA_16"/>
    <property type="match status" value="1"/>
</dbReference>
<organism evidence="4 5">
    <name type="scientific">Kribbella pratensis</name>
    <dbReference type="NCBI Taxonomy" id="2512112"/>
    <lineage>
        <taxon>Bacteria</taxon>
        <taxon>Bacillati</taxon>
        <taxon>Actinomycetota</taxon>
        <taxon>Actinomycetes</taxon>
        <taxon>Propionibacteriales</taxon>
        <taxon>Kribbellaceae</taxon>
        <taxon>Kribbella</taxon>
    </lineage>
</organism>
<reference evidence="4 5" key="1">
    <citation type="submission" date="2019-03" db="EMBL/GenBank/DDBJ databases">
        <title>Genomic Encyclopedia of Type Strains, Phase III (KMG-III): the genomes of soil and plant-associated and newly described type strains.</title>
        <authorList>
            <person name="Whitman W."/>
        </authorList>
    </citation>
    <scope>NUCLEOTIDE SEQUENCE [LARGE SCALE GENOMIC DNA]</scope>
    <source>
        <strain evidence="4 5">VKM Ac-2573</strain>
    </source>
</reference>
<evidence type="ECO:0000256" key="1">
    <source>
        <dbReference type="ARBA" id="ARBA00022741"/>
    </source>
</evidence>
<proteinExistence type="predicted"/>
<dbReference type="PANTHER" id="PTHR16305">
    <property type="entry name" value="TESTICULAR SOLUBLE ADENYLYL CYCLASE"/>
    <property type="match status" value="1"/>
</dbReference>
<dbReference type="SUPFAM" id="SSF52540">
    <property type="entry name" value="P-loop containing nucleoside triphosphate hydrolases"/>
    <property type="match status" value="1"/>
</dbReference>
<gene>
    <name evidence="4" type="ORF">EV653_1222</name>
</gene>
<dbReference type="Pfam" id="PF00196">
    <property type="entry name" value="GerE"/>
    <property type="match status" value="1"/>
</dbReference>
<dbReference type="InterPro" id="IPR027417">
    <property type="entry name" value="P-loop_NTPase"/>
</dbReference>
<dbReference type="SMART" id="SM00421">
    <property type="entry name" value="HTH_LUXR"/>
    <property type="match status" value="1"/>
</dbReference>
<dbReference type="GO" id="GO:0003677">
    <property type="term" value="F:DNA binding"/>
    <property type="evidence" value="ECO:0007669"/>
    <property type="project" value="InterPro"/>
</dbReference>
<comment type="caution">
    <text evidence="4">The sequence shown here is derived from an EMBL/GenBank/DDBJ whole genome shotgun (WGS) entry which is preliminary data.</text>
</comment>
<sequence>MGGWRPDHRFAGRTAEQQFLGEVLRDAAGGGPRAVVVHGEAGIGKTRLVREVCRDPGLTVLWGSCIHFGGASVPFAPITGILKDWLARAEPRERAEILEGRDALPLFGGDGSVDSTRVPVLADMVLNRIAVRRPVVVVVDDLQWADIASLDVLSYLLTGFRDQRLALLATCRTEERPEGHPLHSWLADMRRMPRFGEIRLERLGADAVSSQLEDLLGTTPDVDLVTQVLARSDGNPYLIELMAQGLSGSERVLPESVPAALRDALLAAWHRLSEPARLVTRLLAVSGRPTESAVLTAIGGSRGIDAGRVASSLVEARVGGVVRAEGAGIWWFRHPLLAEVLYDGLSPSEAVGLHTDYVRVLESLPVAAPAADLAAHHEAAGQLDATYRWSLRAADEAARMRAPVAEAIQLRRASALWTEVPPDLRGSRDDRIALLRRTATVCLRAADAERAVSLLTDAYSLVDRSREPLLASELLVERSNADFQSTTPELADLGKLREAIALTENFPDCAERAVAFAELAETETIYGMPNAVDDATEAVRVARRSGSPQALARALCARAAALDFRAPLESLSDADLSVQLARSCGDVDTVTNAALWRFIALRALGRRTEAADVTRAAYDEATAAGAGIWAHFLAYLAAHELIELGRWDECAALLRPALAARSLGIPGAGVRLAACLLAVRTGRIGEARQHFDRVLELVSEDFNAHRQTMTAIGIELLLAEGRAAEAVTWSRPRLYVLEYPEPDDDEVLPVFARAVAEVARDNGAHGPAASRDIDSVLGEWPHEPFAEALGGEHVRAMDQALIAAEVARCRDAPEQPERWQHVVETSRAAGNRWHQAMAEWRRAEAGLLKGRLPSAASALLRQAHQHAVDLGAEPLRREVESLARLSRIDLRRPEPIEPATHDPRLAGLTDREREVLAFLVAGRSNGEIAKELFISDKTVSVHVSNILRKTGTTSRVAAAALAERRPPPDQ</sequence>
<keyword evidence="1" id="KW-0547">Nucleotide-binding</keyword>
<dbReference type="GO" id="GO:0004016">
    <property type="term" value="F:adenylate cyclase activity"/>
    <property type="evidence" value="ECO:0007669"/>
    <property type="project" value="TreeGrafter"/>
</dbReference>
<dbReference type="Proteomes" id="UP000295146">
    <property type="component" value="Unassembled WGS sequence"/>
</dbReference>
<dbReference type="InterPro" id="IPR011990">
    <property type="entry name" value="TPR-like_helical_dom_sf"/>
</dbReference>
<dbReference type="InterPro" id="IPR000792">
    <property type="entry name" value="Tscrpt_reg_LuxR_C"/>
</dbReference>
<dbReference type="InterPro" id="IPR041664">
    <property type="entry name" value="AAA_16"/>
</dbReference>
<dbReference type="PRINTS" id="PR00038">
    <property type="entry name" value="HTHLUXR"/>
</dbReference>
<name>A0A4R8CI19_9ACTN</name>
<evidence type="ECO:0000259" key="3">
    <source>
        <dbReference type="PROSITE" id="PS50043"/>
    </source>
</evidence>
<dbReference type="SUPFAM" id="SSF46894">
    <property type="entry name" value="C-terminal effector domain of the bipartite response regulators"/>
    <property type="match status" value="1"/>
</dbReference>
<evidence type="ECO:0000313" key="5">
    <source>
        <dbReference type="Proteomes" id="UP000295146"/>
    </source>
</evidence>
<dbReference type="InterPro" id="IPR036388">
    <property type="entry name" value="WH-like_DNA-bd_sf"/>
</dbReference>
<dbReference type="SUPFAM" id="SSF48452">
    <property type="entry name" value="TPR-like"/>
    <property type="match status" value="1"/>
</dbReference>
<dbReference type="GO" id="GO:0005524">
    <property type="term" value="F:ATP binding"/>
    <property type="evidence" value="ECO:0007669"/>
    <property type="project" value="UniProtKB-KW"/>
</dbReference>
<accession>A0A4R8CI19</accession>
<evidence type="ECO:0000313" key="4">
    <source>
        <dbReference type="EMBL" id="TDW76079.1"/>
    </source>
</evidence>
<protein>
    <submittedName>
        <fullName evidence="4">Regulatory LuxR family protein</fullName>
    </submittedName>
</protein>
<evidence type="ECO:0000256" key="2">
    <source>
        <dbReference type="ARBA" id="ARBA00022840"/>
    </source>
</evidence>
<dbReference type="PROSITE" id="PS50043">
    <property type="entry name" value="HTH_LUXR_2"/>
    <property type="match status" value="1"/>
</dbReference>
<dbReference type="PROSITE" id="PS00622">
    <property type="entry name" value="HTH_LUXR_1"/>
    <property type="match status" value="1"/>
</dbReference>
<keyword evidence="2" id="KW-0067">ATP-binding</keyword>
<dbReference type="AlphaFoldDB" id="A0A4R8CI19"/>
<dbReference type="PANTHER" id="PTHR16305:SF35">
    <property type="entry name" value="TRANSCRIPTIONAL ACTIVATOR DOMAIN"/>
    <property type="match status" value="1"/>
</dbReference>
<dbReference type="InterPro" id="IPR016032">
    <property type="entry name" value="Sig_transdc_resp-reg_C-effctor"/>
</dbReference>